<evidence type="ECO:0000256" key="1">
    <source>
        <dbReference type="SAM" id="MobiDB-lite"/>
    </source>
</evidence>
<proteinExistence type="predicted"/>
<evidence type="ECO:0000313" key="4">
    <source>
        <dbReference type="Proteomes" id="UP000677228"/>
    </source>
</evidence>
<evidence type="ECO:0000313" key="2">
    <source>
        <dbReference type="EMBL" id="CAF1086164.1"/>
    </source>
</evidence>
<accession>A0A8S2E4P6</accession>
<dbReference type="EMBL" id="CAJOBA010009316">
    <property type="protein sequence ID" value="CAF3848556.1"/>
    <property type="molecule type" value="Genomic_DNA"/>
</dbReference>
<feature type="region of interest" description="Disordered" evidence="1">
    <location>
        <begin position="92"/>
        <end position="114"/>
    </location>
</feature>
<gene>
    <name evidence="2" type="ORF">OVA965_LOCUS18609</name>
    <name evidence="3" type="ORF">TMI583_LOCUS18618</name>
</gene>
<organism evidence="2 4">
    <name type="scientific">Didymodactylos carnosus</name>
    <dbReference type="NCBI Taxonomy" id="1234261"/>
    <lineage>
        <taxon>Eukaryota</taxon>
        <taxon>Metazoa</taxon>
        <taxon>Spiralia</taxon>
        <taxon>Gnathifera</taxon>
        <taxon>Rotifera</taxon>
        <taxon>Eurotatoria</taxon>
        <taxon>Bdelloidea</taxon>
        <taxon>Philodinida</taxon>
        <taxon>Philodinidae</taxon>
        <taxon>Didymodactylos</taxon>
    </lineage>
</organism>
<dbReference type="EMBL" id="CAJNOK010009301">
    <property type="protein sequence ID" value="CAF1086164.1"/>
    <property type="molecule type" value="Genomic_DNA"/>
</dbReference>
<reference evidence="2" key="1">
    <citation type="submission" date="2021-02" db="EMBL/GenBank/DDBJ databases">
        <authorList>
            <person name="Nowell W R."/>
        </authorList>
    </citation>
    <scope>NUCLEOTIDE SEQUENCE</scope>
</reference>
<sequence length="139" mass="16429">MKMWMFSGSVVELPAKLRYRGYSMILMSIWVGYTEPQPHLWLKTIINELDHIKKQEAVRSQFRISKHHYPTFYKEIIQQTLADCLYNEGPRKEKRQTVQQQQQTVEQPVTTPATAPITSHHHPMIIIRLMIIIQSDKDI</sequence>
<protein>
    <submittedName>
        <fullName evidence="2">Uncharacterized protein</fullName>
    </submittedName>
</protein>
<dbReference type="AlphaFoldDB" id="A0A8S2E4P6"/>
<comment type="caution">
    <text evidence="2">The sequence shown here is derived from an EMBL/GenBank/DDBJ whole genome shotgun (WGS) entry which is preliminary data.</text>
</comment>
<name>A0A8S2E4P6_9BILA</name>
<feature type="compositionally biased region" description="Low complexity" evidence="1">
    <location>
        <begin position="97"/>
        <end position="114"/>
    </location>
</feature>
<dbReference type="Proteomes" id="UP000682733">
    <property type="component" value="Unassembled WGS sequence"/>
</dbReference>
<evidence type="ECO:0000313" key="3">
    <source>
        <dbReference type="EMBL" id="CAF3848556.1"/>
    </source>
</evidence>
<dbReference type="Proteomes" id="UP000677228">
    <property type="component" value="Unassembled WGS sequence"/>
</dbReference>